<dbReference type="CDD" id="cd03784">
    <property type="entry name" value="GT1_Gtf-like"/>
    <property type="match status" value="1"/>
</dbReference>
<evidence type="ECO:0000256" key="3">
    <source>
        <dbReference type="ARBA" id="ARBA00022679"/>
    </source>
</evidence>
<sequence>MDLSKGDSKAHVLIFPYPVQGHINPMLQFAKRLFFKGVKSTLVTTIYLSKSMHADPSSSVAIETISDGFDEGGSKQAGSTEVYLASLQLTGSETMAKLIGKFDGTDHPVTAIVYDGFLPWVLDVAKKFQLLGVVFFTQTCAVSSIYYHVHRGLIKLPFSGTDVSVPELPLLQVSETPSFVSDMGSTYPAAYELLVNQFSNIDNADWVLFNTFYQLEEKVVEWMAKLWKMGTIGPTVPSMYLDRRLGDDKEYGISLFKPKTSACMSWLNGKPSGSVVYVSFGSLAELNQDQMGELTWGLKGSNYNFLWVVRESEESKLPNKFVEETSDQGLFVSWCPQLEVLAHESIGCFVTHCGFNSVLEALSLGVAMVAMPQWTDQPTNAKYVEDVWGIGIRALPDENGGVVGRQVVEKCIKEVMEGEKGKEMKKNARKWKNLAREAIDEGGSSDKDIDEFVAKLLCSSY</sequence>
<dbReference type="FunFam" id="3.40.50.2000:FF:000019">
    <property type="entry name" value="Glycosyltransferase"/>
    <property type="match status" value="1"/>
</dbReference>
<dbReference type="EMBL" id="JAUESC010000381">
    <property type="protein sequence ID" value="KAK0589044.1"/>
    <property type="molecule type" value="Genomic_DNA"/>
</dbReference>
<dbReference type="Proteomes" id="UP001168877">
    <property type="component" value="Unassembled WGS sequence"/>
</dbReference>
<dbReference type="GO" id="GO:0080044">
    <property type="term" value="F:quercetin 7-O-glucosyltransferase activity"/>
    <property type="evidence" value="ECO:0007669"/>
    <property type="project" value="TreeGrafter"/>
</dbReference>
<dbReference type="FunFam" id="3.40.50.2000:FF:000057">
    <property type="entry name" value="Glycosyltransferase"/>
    <property type="match status" value="1"/>
</dbReference>
<dbReference type="PANTHER" id="PTHR11926">
    <property type="entry name" value="GLUCOSYL/GLUCURONOSYL TRANSFERASES"/>
    <property type="match status" value="1"/>
</dbReference>
<evidence type="ECO:0000313" key="5">
    <source>
        <dbReference type="Proteomes" id="UP001168877"/>
    </source>
</evidence>
<dbReference type="Pfam" id="PF00201">
    <property type="entry name" value="UDPGT"/>
    <property type="match status" value="1"/>
</dbReference>
<evidence type="ECO:0000313" key="4">
    <source>
        <dbReference type="EMBL" id="KAK0589044.1"/>
    </source>
</evidence>
<name>A0AA39VKE9_ACESA</name>
<evidence type="ECO:0000256" key="2">
    <source>
        <dbReference type="ARBA" id="ARBA00022676"/>
    </source>
</evidence>
<proteinExistence type="inferred from homology"/>
<organism evidence="4 5">
    <name type="scientific">Acer saccharum</name>
    <name type="common">Sugar maple</name>
    <dbReference type="NCBI Taxonomy" id="4024"/>
    <lineage>
        <taxon>Eukaryota</taxon>
        <taxon>Viridiplantae</taxon>
        <taxon>Streptophyta</taxon>
        <taxon>Embryophyta</taxon>
        <taxon>Tracheophyta</taxon>
        <taxon>Spermatophyta</taxon>
        <taxon>Magnoliopsida</taxon>
        <taxon>eudicotyledons</taxon>
        <taxon>Gunneridae</taxon>
        <taxon>Pentapetalae</taxon>
        <taxon>rosids</taxon>
        <taxon>malvids</taxon>
        <taxon>Sapindales</taxon>
        <taxon>Sapindaceae</taxon>
        <taxon>Hippocastanoideae</taxon>
        <taxon>Acereae</taxon>
        <taxon>Acer</taxon>
    </lineage>
</organism>
<keyword evidence="2" id="KW-0328">Glycosyltransferase</keyword>
<evidence type="ECO:0000256" key="1">
    <source>
        <dbReference type="ARBA" id="ARBA00009995"/>
    </source>
</evidence>
<dbReference type="GO" id="GO:0032787">
    <property type="term" value="P:monocarboxylic acid metabolic process"/>
    <property type="evidence" value="ECO:0007669"/>
    <property type="project" value="UniProtKB-ARBA"/>
</dbReference>
<reference evidence="4" key="1">
    <citation type="journal article" date="2022" name="Plant J.">
        <title>Strategies of tolerance reflected in two North American maple genomes.</title>
        <authorList>
            <person name="McEvoy S.L."/>
            <person name="Sezen U.U."/>
            <person name="Trouern-Trend A."/>
            <person name="McMahon S.M."/>
            <person name="Schaberg P.G."/>
            <person name="Yang J."/>
            <person name="Wegrzyn J.L."/>
            <person name="Swenson N.G."/>
        </authorList>
    </citation>
    <scope>NUCLEOTIDE SEQUENCE</scope>
    <source>
        <strain evidence="4">NS2018</strain>
    </source>
</reference>
<accession>A0AA39VKE9</accession>
<dbReference type="PANTHER" id="PTHR11926:SF1553">
    <property type="entry name" value="GLYCOSYLTRANSFERASE"/>
    <property type="match status" value="1"/>
</dbReference>
<dbReference type="SUPFAM" id="SSF53756">
    <property type="entry name" value="UDP-Glycosyltransferase/glycogen phosphorylase"/>
    <property type="match status" value="1"/>
</dbReference>
<protein>
    <recommendedName>
        <fullName evidence="6">Glycosyltransferase</fullName>
    </recommendedName>
</protein>
<evidence type="ECO:0008006" key="6">
    <source>
        <dbReference type="Google" id="ProtNLM"/>
    </source>
</evidence>
<reference evidence="4" key="2">
    <citation type="submission" date="2023-06" db="EMBL/GenBank/DDBJ databases">
        <authorList>
            <person name="Swenson N.G."/>
            <person name="Wegrzyn J.L."/>
            <person name="Mcevoy S.L."/>
        </authorList>
    </citation>
    <scope>NUCLEOTIDE SEQUENCE</scope>
    <source>
        <strain evidence="4">NS2018</strain>
        <tissue evidence="4">Leaf</tissue>
    </source>
</reference>
<keyword evidence="5" id="KW-1185">Reference proteome</keyword>
<comment type="similarity">
    <text evidence="1">Belongs to the UDP-glycosyltransferase family.</text>
</comment>
<gene>
    <name evidence="4" type="ORF">LWI29_008872</name>
</gene>
<dbReference type="InterPro" id="IPR002213">
    <property type="entry name" value="UDP_glucos_trans"/>
</dbReference>
<dbReference type="AlphaFoldDB" id="A0AA39VKE9"/>
<comment type="caution">
    <text evidence="4">The sequence shown here is derived from an EMBL/GenBank/DDBJ whole genome shotgun (WGS) entry which is preliminary data.</text>
</comment>
<dbReference type="Gene3D" id="3.40.50.2000">
    <property type="entry name" value="Glycogen Phosphorylase B"/>
    <property type="match status" value="2"/>
</dbReference>
<keyword evidence="3" id="KW-0808">Transferase</keyword>
<dbReference type="GO" id="GO:0080043">
    <property type="term" value="F:quercetin 3-O-glucosyltransferase activity"/>
    <property type="evidence" value="ECO:0007669"/>
    <property type="project" value="TreeGrafter"/>
</dbReference>